<dbReference type="Proteomes" id="UP001193389">
    <property type="component" value="Chromosome"/>
</dbReference>
<evidence type="ECO:0000313" key="2">
    <source>
        <dbReference type="Proteomes" id="UP001193389"/>
    </source>
</evidence>
<dbReference type="RefSeq" id="WP_318347520.1">
    <property type="nucleotide sequence ID" value="NZ_AP018694.1"/>
</dbReference>
<keyword evidence="2" id="KW-1185">Reference proteome</keyword>
<reference evidence="1" key="1">
    <citation type="journal article" date="2020" name="Int. J. Syst. Evol. Microbiol.">
        <title>Aquipluma nitroreducens gen. nov. sp. nov., a novel facultatively anaerobic bacterium isolated from a freshwater lake.</title>
        <authorList>
            <person name="Watanabe M."/>
            <person name="Kojima H."/>
            <person name="Fukui M."/>
        </authorList>
    </citation>
    <scope>NUCLEOTIDE SEQUENCE</scope>
    <source>
        <strain evidence="1">MeG22</strain>
    </source>
</reference>
<evidence type="ECO:0000313" key="1">
    <source>
        <dbReference type="EMBL" id="BBE19259.1"/>
    </source>
</evidence>
<protein>
    <submittedName>
        <fullName evidence="1">Uncharacterized protein</fullName>
    </submittedName>
</protein>
<dbReference type="KEGG" id="anf:AQPE_3435"/>
<dbReference type="EMBL" id="AP018694">
    <property type="protein sequence ID" value="BBE19259.1"/>
    <property type="molecule type" value="Genomic_DNA"/>
</dbReference>
<organism evidence="1 2">
    <name type="scientific">Aquipluma nitroreducens</name>
    <dbReference type="NCBI Taxonomy" id="2010828"/>
    <lineage>
        <taxon>Bacteria</taxon>
        <taxon>Pseudomonadati</taxon>
        <taxon>Bacteroidota</taxon>
        <taxon>Bacteroidia</taxon>
        <taxon>Marinilabiliales</taxon>
        <taxon>Prolixibacteraceae</taxon>
        <taxon>Aquipluma</taxon>
    </lineage>
</organism>
<gene>
    <name evidence="1" type="ORF">AQPE_3435</name>
</gene>
<accession>A0A5K7SCR2</accession>
<name>A0A5K7SCR2_9BACT</name>
<dbReference type="AlphaFoldDB" id="A0A5K7SCR2"/>
<sequence>MKIGGQFTPAKGGQYKTARTGQFNRQIQFWEGYQLMSIYYLARIKEPVRFSISEIPFDFPEMKNGCQSFRWVSPGEINPDDFTFPIDKHVAHLLKEYLIRKS</sequence>
<proteinExistence type="predicted"/>